<dbReference type="Pfam" id="PF07980">
    <property type="entry name" value="SusD_RagB"/>
    <property type="match status" value="1"/>
</dbReference>
<evidence type="ECO:0000313" key="8">
    <source>
        <dbReference type="EMBL" id="AEI47715.1"/>
    </source>
</evidence>
<reference evidence="8 9" key="2">
    <citation type="journal article" date="2012" name="Stand. Genomic Sci.">
        <title>Complete genome sequence of the aquatic bacterium Runella slithyformis type strain (LSU 4(T)).</title>
        <authorList>
            <person name="Copeland A."/>
            <person name="Zhang X."/>
            <person name="Misra M."/>
            <person name="Lapidus A."/>
            <person name="Nolan M."/>
            <person name="Lucas S."/>
            <person name="Deshpande S."/>
            <person name="Cheng J.F."/>
            <person name="Tapia R."/>
            <person name="Goodwin L.A."/>
            <person name="Pitluck S."/>
            <person name="Liolios K."/>
            <person name="Pagani I."/>
            <person name="Ivanova N."/>
            <person name="Mikhailova N."/>
            <person name="Pati A."/>
            <person name="Chen A."/>
            <person name="Palaniappan K."/>
            <person name="Land M."/>
            <person name="Hauser L."/>
            <person name="Pan C."/>
            <person name="Jeffries C.D."/>
            <person name="Detter J.C."/>
            <person name="Brambilla E.M."/>
            <person name="Rohde M."/>
            <person name="Djao O.D."/>
            <person name="Goker M."/>
            <person name="Sikorski J."/>
            <person name="Tindall B.J."/>
            <person name="Woyke T."/>
            <person name="Bristow J."/>
            <person name="Eisen J.A."/>
            <person name="Markowitz V."/>
            <person name="Hugenholtz P."/>
            <person name="Kyrpides N.C."/>
            <person name="Klenk H.P."/>
            <person name="Mavromatis K."/>
        </authorList>
    </citation>
    <scope>NUCLEOTIDE SEQUENCE [LARGE SCALE GENOMIC DNA]</scope>
    <source>
        <strain evidence="9">ATCC 29530 / DSM 19594 / LMG 11500 / NCIMB 11436 / LSU 4</strain>
    </source>
</reference>
<feature type="chain" id="PRO_5030743271" evidence="6">
    <location>
        <begin position="19"/>
        <end position="502"/>
    </location>
</feature>
<dbReference type="InterPro" id="IPR011990">
    <property type="entry name" value="TPR-like_helical_dom_sf"/>
</dbReference>
<dbReference type="RefSeq" id="WP_013927034.1">
    <property type="nucleotide sequence ID" value="NC_015703.1"/>
</dbReference>
<keyword evidence="3 6" id="KW-0732">Signal</keyword>
<gene>
    <name evidence="8" type="ordered locus">Runsl_1288</name>
</gene>
<reference evidence="9" key="1">
    <citation type="submission" date="2011-06" db="EMBL/GenBank/DDBJ databases">
        <title>The complete genome of chromosome of Runella slithyformis DSM 19594.</title>
        <authorList>
            <consortium name="US DOE Joint Genome Institute (JGI-PGF)"/>
            <person name="Lucas S."/>
            <person name="Han J."/>
            <person name="Lapidus A."/>
            <person name="Bruce D."/>
            <person name="Goodwin L."/>
            <person name="Pitluck S."/>
            <person name="Peters L."/>
            <person name="Kyrpides N."/>
            <person name="Mavromatis K."/>
            <person name="Ivanova N."/>
            <person name="Ovchinnikova G."/>
            <person name="Zhang X."/>
            <person name="Misra M."/>
            <person name="Detter J.C."/>
            <person name="Tapia R."/>
            <person name="Han C."/>
            <person name="Land M."/>
            <person name="Hauser L."/>
            <person name="Markowitz V."/>
            <person name="Cheng J.-F."/>
            <person name="Hugenholtz P."/>
            <person name="Woyke T."/>
            <person name="Wu D."/>
            <person name="Tindall B."/>
            <person name="Faehrich R."/>
            <person name="Brambilla E."/>
            <person name="Klenk H.-P."/>
            <person name="Eisen J.A."/>
        </authorList>
    </citation>
    <scope>NUCLEOTIDE SEQUENCE [LARGE SCALE GENOMIC DNA]</scope>
    <source>
        <strain evidence="9">ATCC 29530 / DSM 19594 / LMG 11500 / NCIMB 11436 / LSU 4</strain>
    </source>
</reference>
<comment type="subcellular location">
    <subcellularLocation>
        <location evidence="1">Cell outer membrane</location>
    </subcellularLocation>
</comment>
<name>A0A7U3ZIA3_RUNSL</name>
<evidence type="ECO:0000256" key="4">
    <source>
        <dbReference type="ARBA" id="ARBA00023136"/>
    </source>
</evidence>
<proteinExistence type="inferred from homology"/>
<keyword evidence="5" id="KW-0998">Cell outer membrane</keyword>
<dbReference type="KEGG" id="rsi:Runsl_1288"/>
<dbReference type="InterPro" id="IPR012944">
    <property type="entry name" value="SusD_RagB_dom"/>
</dbReference>
<dbReference type="Proteomes" id="UP000000493">
    <property type="component" value="Chromosome"/>
</dbReference>
<evidence type="ECO:0000259" key="7">
    <source>
        <dbReference type="Pfam" id="PF07980"/>
    </source>
</evidence>
<keyword evidence="4" id="KW-0472">Membrane</keyword>
<evidence type="ECO:0000256" key="6">
    <source>
        <dbReference type="SAM" id="SignalP"/>
    </source>
</evidence>
<protein>
    <submittedName>
        <fullName evidence="8">RagB/SusD domain-containing protein</fullName>
    </submittedName>
</protein>
<evidence type="ECO:0000256" key="3">
    <source>
        <dbReference type="ARBA" id="ARBA00022729"/>
    </source>
</evidence>
<comment type="similarity">
    <text evidence="2">Belongs to the SusD family.</text>
</comment>
<dbReference type="AlphaFoldDB" id="A0A7U3ZIA3"/>
<evidence type="ECO:0000256" key="1">
    <source>
        <dbReference type="ARBA" id="ARBA00004442"/>
    </source>
</evidence>
<dbReference type="PROSITE" id="PS51257">
    <property type="entry name" value="PROKAR_LIPOPROTEIN"/>
    <property type="match status" value="1"/>
</dbReference>
<dbReference type="SUPFAM" id="SSF48452">
    <property type="entry name" value="TPR-like"/>
    <property type="match status" value="1"/>
</dbReference>
<dbReference type="EMBL" id="CP002859">
    <property type="protein sequence ID" value="AEI47715.1"/>
    <property type="molecule type" value="Genomic_DNA"/>
</dbReference>
<feature type="domain" description="RagB/SusD" evidence="7">
    <location>
        <begin position="393"/>
        <end position="469"/>
    </location>
</feature>
<evidence type="ECO:0000256" key="5">
    <source>
        <dbReference type="ARBA" id="ARBA00023237"/>
    </source>
</evidence>
<evidence type="ECO:0000256" key="2">
    <source>
        <dbReference type="ARBA" id="ARBA00006275"/>
    </source>
</evidence>
<evidence type="ECO:0000313" key="9">
    <source>
        <dbReference type="Proteomes" id="UP000000493"/>
    </source>
</evidence>
<feature type="signal peptide" evidence="6">
    <location>
        <begin position="1"/>
        <end position="18"/>
    </location>
</feature>
<dbReference type="GO" id="GO:0009279">
    <property type="term" value="C:cell outer membrane"/>
    <property type="evidence" value="ECO:0007669"/>
    <property type="project" value="UniProtKB-SubCell"/>
</dbReference>
<dbReference type="Gene3D" id="1.25.40.390">
    <property type="match status" value="1"/>
</dbReference>
<organism evidence="8 9">
    <name type="scientific">Runella slithyformis (strain ATCC 29530 / DSM 19594 / LMG 11500 / NCIMB 11436 / LSU 4)</name>
    <dbReference type="NCBI Taxonomy" id="761193"/>
    <lineage>
        <taxon>Bacteria</taxon>
        <taxon>Pseudomonadati</taxon>
        <taxon>Bacteroidota</taxon>
        <taxon>Cytophagia</taxon>
        <taxon>Cytophagales</taxon>
        <taxon>Spirosomataceae</taxon>
        <taxon>Runella</taxon>
    </lineage>
</organism>
<keyword evidence="9" id="KW-1185">Reference proteome</keyword>
<sequence length="502" mass="56219">MKKTISKFTYLSALGAFALSSCTDLVVQEKDSTIVKTTGGSTTTGNPTELLNALYNDLGVFNDQANLYSLGQHTSAEMIPPTRGVDWGDNGVWRTLHSHTWDATHAQVLNTWNTMNGRAFQCEQLLASNPSPVQAAEAKAIRAMYMYHVMDFFGQVPRRTVDQGVDALPTVLTRSEAFDFIVKDLTEALPNLPRLGPAAINARASKAMANALLARLHLNKAVYKSAKPEGPYTFDKADMDKVVQYCDAVKADGFDLDPDFFNPFTANVSKDKIFTDLQGSPRNRWMMTMHYDQGGFDAEKDGPWNGFATLAEFYDKFEANDARRFREVGFQKGYGGVHKGFLIGQQFREDKTPIVDSRSKKPLIFTRDVPLAGASTEKGIRVIKYHPADFGKYLIFRYADVHLMKTEALYRAGNTAEALKLLNELRTLRKATTATSINDDVMLRERGLELYWEGIARTDEIRFGKFNRKYQDVTNIEPYTVLFPIPALAIASNTNLKQNPGY</sequence>
<accession>A0A7U3ZIA3</accession>